<organism evidence="2 3">
    <name type="scientific">Moraxella canis</name>
    <dbReference type="NCBI Taxonomy" id="90239"/>
    <lineage>
        <taxon>Bacteria</taxon>
        <taxon>Pseudomonadati</taxon>
        <taxon>Pseudomonadota</taxon>
        <taxon>Gammaproteobacteria</taxon>
        <taxon>Moraxellales</taxon>
        <taxon>Moraxellaceae</taxon>
        <taxon>Moraxella</taxon>
    </lineage>
</organism>
<dbReference type="RefSeq" id="WP_114799973.1">
    <property type="nucleotide sequence ID" value="NZ_CP139961.1"/>
</dbReference>
<evidence type="ECO:0000313" key="2">
    <source>
        <dbReference type="EMBL" id="WQE04043.1"/>
    </source>
</evidence>
<evidence type="ECO:0000256" key="1">
    <source>
        <dbReference type="SAM" id="Coils"/>
    </source>
</evidence>
<sequence>MRGKAFDIEIEKELQLMMIEGIEQSPISASSLYTRLKAKGLIKNSGLSILSTHRRKELIERYKYKQYLEFEPNPTTLELEAGRNSKAALVKKNKELGDRISELEDRLARNSATIIEIAKYIQINTNYSVVSLLEGYLIREMRQ</sequence>
<name>A0ABZ0WYD9_9GAMM</name>
<reference evidence="2 3" key="1">
    <citation type="submission" date="2023-12" db="EMBL/GenBank/DDBJ databases">
        <title>Genome sequencing and assembly of bacterial species from a model synthetic community.</title>
        <authorList>
            <person name="Hogle S.L."/>
        </authorList>
    </citation>
    <scope>NUCLEOTIDE SEQUENCE [LARGE SCALE GENOMIC DNA]</scope>
    <source>
        <strain evidence="2 3">HAMBI_2792</strain>
    </source>
</reference>
<accession>A0ABZ0WYD9</accession>
<protein>
    <submittedName>
        <fullName evidence="2">Uncharacterized protein</fullName>
    </submittedName>
</protein>
<feature type="coiled-coil region" evidence="1">
    <location>
        <begin position="86"/>
        <end position="113"/>
    </location>
</feature>
<proteinExistence type="predicted"/>
<gene>
    <name evidence="2" type="ORF">U0021_00105</name>
</gene>
<dbReference type="Proteomes" id="UP001324384">
    <property type="component" value="Chromosome"/>
</dbReference>
<keyword evidence="3" id="KW-1185">Reference proteome</keyword>
<keyword evidence="1" id="KW-0175">Coiled coil</keyword>
<evidence type="ECO:0000313" key="3">
    <source>
        <dbReference type="Proteomes" id="UP001324384"/>
    </source>
</evidence>
<dbReference type="EMBL" id="CP139961">
    <property type="protein sequence ID" value="WQE04043.1"/>
    <property type="molecule type" value="Genomic_DNA"/>
</dbReference>